<reference evidence="1 2" key="1">
    <citation type="journal article" date="2019" name="Sci. Rep.">
        <title>Orb-weaving spider Araneus ventricosus genome elucidates the spidroin gene catalogue.</title>
        <authorList>
            <person name="Kono N."/>
            <person name="Nakamura H."/>
            <person name="Ohtoshi R."/>
            <person name="Moran D.A.P."/>
            <person name="Shinohara A."/>
            <person name="Yoshida Y."/>
            <person name="Fujiwara M."/>
            <person name="Mori M."/>
            <person name="Tomita M."/>
            <person name="Arakawa K."/>
        </authorList>
    </citation>
    <scope>NUCLEOTIDE SEQUENCE [LARGE SCALE GENOMIC DNA]</scope>
</reference>
<name>A0A4Y2SDB4_ARAVE</name>
<protein>
    <submittedName>
        <fullName evidence="1">Uncharacterized protein</fullName>
    </submittedName>
</protein>
<sequence length="95" mass="11240">MAEGAFCQRNKLKKTTHQKKCSAQAEWNLNSQKLQCQKSHAAWQMRWQRQRQIFGVLQLSIRSTCHFKQYTLCMLIFMKLRSRAIVDLNSIQPVL</sequence>
<gene>
    <name evidence="1" type="ORF">AVEN_189010_1</name>
</gene>
<evidence type="ECO:0000313" key="1">
    <source>
        <dbReference type="EMBL" id="GBN86057.1"/>
    </source>
</evidence>
<comment type="caution">
    <text evidence="1">The sequence shown here is derived from an EMBL/GenBank/DDBJ whole genome shotgun (WGS) entry which is preliminary data.</text>
</comment>
<keyword evidence="2" id="KW-1185">Reference proteome</keyword>
<dbReference type="Proteomes" id="UP000499080">
    <property type="component" value="Unassembled WGS sequence"/>
</dbReference>
<dbReference type="AlphaFoldDB" id="A0A4Y2SDB4"/>
<organism evidence="1 2">
    <name type="scientific">Araneus ventricosus</name>
    <name type="common">Orbweaver spider</name>
    <name type="synonym">Epeira ventricosa</name>
    <dbReference type="NCBI Taxonomy" id="182803"/>
    <lineage>
        <taxon>Eukaryota</taxon>
        <taxon>Metazoa</taxon>
        <taxon>Ecdysozoa</taxon>
        <taxon>Arthropoda</taxon>
        <taxon>Chelicerata</taxon>
        <taxon>Arachnida</taxon>
        <taxon>Araneae</taxon>
        <taxon>Araneomorphae</taxon>
        <taxon>Entelegynae</taxon>
        <taxon>Araneoidea</taxon>
        <taxon>Araneidae</taxon>
        <taxon>Araneus</taxon>
    </lineage>
</organism>
<dbReference type="EMBL" id="BGPR01021090">
    <property type="protein sequence ID" value="GBN86057.1"/>
    <property type="molecule type" value="Genomic_DNA"/>
</dbReference>
<proteinExistence type="predicted"/>
<accession>A0A4Y2SDB4</accession>
<evidence type="ECO:0000313" key="2">
    <source>
        <dbReference type="Proteomes" id="UP000499080"/>
    </source>
</evidence>